<sequence length="163" mass="18902">MSSEEQKLSTDDLHLLKEAEIFIDENGKKHRVKKTILPHYFSSGPHGLGDPEDRTLRRIEADVIIPNRMNSQIERVECNVQYLDLVACLRKDGGFKGLNTCKPVLEMFNKCKAKYFRDLNFRSEVTDGYLKERAGARTYGMTEKSRELEKFREWKKAQEAGKT</sequence>
<dbReference type="Proteomes" id="UP000095286">
    <property type="component" value="Unplaced"/>
</dbReference>
<evidence type="ECO:0000313" key="1">
    <source>
        <dbReference type="Proteomes" id="UP000095286"/>
    </source>
</evidence>
<evidence type="ECO:0000313" key="2">
    <source>
        <dbReference type="WBParaSite" id="RSKR_0000892800.1"/>
    </source>
</evidence>
<name>A0AC35U8V3_9BILA</name>
<dbReference type="WBParaSite" id="RSKR_0000892800.1">
    <property type="protein sequence ID" value="RSKR_0000892800.1"/>
    <property type="gene ID" value="RSKR_0000892800"/>
</dbReference>
<proteinExistence type="predicted"/>
<accession>A0AC35U8V3</accession>
<protein>
    <submittedName>
        <fullName evidence="2">COX assembly mitochondrial protein</fullName>
    </submittedName>
</protein>
<reference evidence="2" key="1">
    <citation type="submission" date="2016-11" db="UniProtKB">
        <authorList>
            <consortium name="WormBaseParasite"/>
        </authorList>
    </citation>
    <scope>IDENTIFICATION</scope>
    <source>
        <strain evidence="2">KR3021</strain>
    </source>
</reference>
<organism evidence="1 2">
    <name type="scientific">Rhabditophanes sp. KR3021</name>
    <dbReference type="NCBI Taxonomy" id="114890"/>
    <lineage>
        <taxon>Eukaryota</taxon>
        <taxon>Metazoa</taxon>
        <taxon>Ecdysozoa</taxon>
        <taxon>Nematoda</taxon>
        <taxon>Chromadorea</taxon>
        <taxon>Rhabditida</taxon>
        <taxon>Tylenchina</taxon>
        <taxon>Panagrolaimomorpha</taxon>
        <taxon>Strongyloidoidea</taxon>
        <taxon>Alloionematidae</taxon>
        <taxon>Rhabditophanes</taxon>
    </lineage>
</organism>